<protein>
    <recommendedName>
        <fullName evidence="2">DUF6534 domain-containing protein</fullName>
    </recommendedName>
</protein>
<keyword evidence="1" id="KW-0472">Membrane</keyword>
<keyword evidence="1" id="KW-0812">Transmembrane</keyword>
<comment type="caution">
    <text evidence="3">The sequence shown here is derived from an EMBL/GenBank/DDBJ whole genome shotgun (WGS) entry which is preliminary data.</text>
</comment>
<organism evidence="3 4">
    <name type="scientific">Cyclocybe aegerita</name>
    <name type="common">Black poplar mushroom</name>
    <name type="synonym">Agrocybe aegerita</name>
    <dbReference type="NCBI Taxonomy" id="1973307"/>
    <lineage>
        <taxon>Eukaryota</taxon>
        <taxon>Fungi</taxon>
        <taxon>Dikarya</taxon>
        <taxon>Basidiomycota</taxon>
        <taxon>Agaricomycotina</taxon>
        <taxon>Agaricomycetes</taxon>
        <taxon>Agaricomycetidae</taxon>
        <taxon>Agaricales</taxon>
        <taxon>Agaricineae</taxon>
        <taxon>Bolbitiaceae</taxon>
        <taxon>Cyclocybe</taxon>
    </lineage>
</organism>
<reference evidence="3 4" key="1">
    <citation type="submission" date="2020-01" db="EMBL/GenBank/DDBJ databases">
        <authorList>
            <person name="Gupta K D."/>
        </authorList>
    </citation>
    <scope>NUCLEOTIDE SEQUENCE [LARGE SCALE GENOMIC DNA]</scope>
</reference>
<proteinExistence type="predicted"/>
<keyword evidence="4" id="KW-1185">Reference proteome</keyword>
<dbReference type="OrthoDB" id="3206554at2759"/>
<dbReference type="InterPro" id="IPR045339">
    <property type="entry name" value="DUF6534"/>
</dbReference>
<gene>
    <name evidence="3" type="ORF">AAE3_LOCUS10669</name>
</gene>
<feature type="transmembrane region" description="Helical" evidence="1">
    <location>
        <begin position="124"/>
        <end position="147"/>
    </location>
</feature>
<sequence length="365" mass="40286">MWLPNAADGLGIYSSSRFRELPSARPRLHLCLPATAEDALPKMSVDVPRTFGALMVGGIVAAVFSGVVTSQAFAYFKQYPDDAPVVKTIVGVVWGLDFWHTIFVTISLWYHLIENFGEPENIDYIPWSLAMTIAFTATLTFLVHLFFVHRIFKLSHNNYYLAIPLGMIAVARLAFACLTTVTMITLKSLKLFVERYTWSFTTGLTLSAVLDVLITGLLCYLLLKSQKSNSSMNHILDKLMLYAFENGSLTCAATVISLICWLAMPENLIFMGLHFVISKFYANSLLATLNKRRVLQAGPRSQQSGSGGNLAIMFPDSFGLTSRKARHESHAPALSQVHIKVDQTKLSVTDGAGASDLKSESPQGY</sequence>
<evidence type="ECO:0000256" key="1">
    <source>
        <dbReference type="SAM" id="Phobius"/>
    </source>
</evidence>
<evidence type="ECO:0000313" key="3">
    <source>
        <dbReference type="EMBL" id="CAA7268467.1"/>
    </source>
</evidence>
<accession>A0A8S0WQS4</accession>
<feature type="domain" description="DUF6534" evidence="2">
    <location>
        <begin position="207"/>
        <end position="293"/>
    </location>
</feature>
<feature type="transmembrane region" description="Helical" evidence="1">
    <location>
        <begin position="270"/>
        <end position="290"/>
    </location>
</feature>
<feature type="transmembrane region" description="Helical" evidence="1">
    <location>
        <begin position="88"/>
        <end position="112"/>
    </location>
</feature>
<evidence type="ECO:0000313" key="4">
    <source>
        <dbReference type="Proteomes" id="UP000467700"/>
    </source>
</evidence>
<dbReference type="Pfam" id="PF20152">
    <property type="entry name" value="DUF6534"/>
    <property type="match status" value="1"/>
</dbReference>
<evidence type="ECO:0000259" key="2">
    <source>
        <dbReference type="Pfam" id="PF20152"/>
    </source>
</evidence>
<dbReference type="AlphaFoldDB" id="A0A8S0WQS4"/>
<dbReference type="PANTHER" id="PTHR40465">
    <property type="entry name" value="CHROMOSOME 1, WHOLE GENOME SHOTGUN SEQUENCE"/>
    <property type="match status" value="1"/>
</dbReference>
<feature type="transmembrane region" description="Helical" evidence="1">
    <location>
        <begin position="198"/>
        <end position="223"/>
    </location>
</feature>
<dbReference type="EMBL" id="CACVBS010000068">
    <property type="protein sequence ID" value="CAA7268467.1"/>
    <property type="molecule type" value="Genomic_DNA"/>
</dbReference>
<feature type="transmembrane region" description="Helical" evidence="1">
    <location>
        <begin position="51"/>
        <end position="76"/>
    </location>
</feature>
<dbReference type="PANTHER" id="PTHR40465:SF1">
    <property type="entry name" value="DUF6534 DOMAIN-CONTAINING PROTEIN"/>
    <property type="match status" value="1"/>
</dbReference>
<feature type="transmembrane region" description="Helical" evidence="1">
    <location>
        <begin position="243"/>
        <end position="264"/>
    </location>
</feature>
<name>A0A8S0WQS4_CYCAE</name>
<feature type="transmembrane region" description="Helical" evidence="1">
    <location>
        <begin position="159"/>
        <end position="186"/>
    </location>
</feature>
<dbReference type="Proteomes" id="UP000467700">
    <property type="component" value="Unassembled WGS sequence"/>
</dbReference>
<keyword evidence="1" id="KW-1133">Transmembrane helix</keyword>